<proteinExistence type="predicted"/>
<protein>
    <submittedName>
        <fullName evidence="1">Uncharacterized protein</fullName>
    </submittedName>
</protein>
<gene>
    <name evidence="1" type="ORF">BDV23DRAFT_73616</name>
</gene>
<sequence length="232" mass="26453">MEKDPWRSGPSYEYREYKVNGFPLVGQTRLTLYSDPGNEALYSITDISSDGFYWDLVTSLRNDGAGDSTLSTSYTSELKVTSGSESELNMNLGLAFKGVSVGVGGSVKTFQSNETTESQTHSVQVTIPPQSVARLYQKIYRFKTWMWFIDDAWNELSRVGGQGNYLPSHVEGYVEIKSLEYFVRQDILYGSGRTTADRITNKADFKWTRKFKNTTRKCQRYLRDWRVTIPSS</sequence>
<dbReference type="SUPFAM" id="SSF56973">
    <property type="entry name" value="Aerolisin/ETX pore-forming domain"/>
    <property type="match status" value="1"/>
</dbReference>
<dbReference type="AlphaFoldDB" id="A0A5N7CC33"/>
<reference evidence="1" key="1">
    <citation type="submission" date="2019-04" db="EMBL/GenBank/DDBJ databases">
        <title>Friends and foes A comparative genomics studyof 23 Aspergillus species from section Flavi.</title>
        <authorList>
            <consortium name="DOE Joint Genome Institute"/>
            <person name="Kjaerbolling I."/>
            <person name="Vesth T."/>
            <person name="Frisvad J.C."/>
            <person name="Nybo J.L."/>
            <person name="Theobald S."/>
            <person name="Kildgaard S."/>
            <person name="Isbrandt T."/>
            <person name="Kuo A."/>
            <person name="Sato A."/>
            <person name="Lyhne E.K."/>
            <person name="Kogle M.E."/>
            <person name="Wiebenga A."/>
            <person name="Kun R.S."/>
            <person name="Lubbers R.J."/>
            <person name="Makela M.R."/>
            <person name="Barry K."/>
            <person name="Chovatia M."/>
            <person name="Clum A."/>
            <person name="Daum C."/>
            <person name="Haridas S."/>
            <person name="He G."/>
            <person name="LaButti K."/>
            <person name="Lipzen A."/>
            <person name="Mondo S."/>
            <person name="Riley R."/>
            <person name="Salamov A."/>
            <person name="Simmons B.A."/>
            <person name="Magnuson J.K."/>
            <person name="Henrissat B."/>
            <person name="Mortensen U.H."/>
            <person name="Larsen T.O."/>
            <person name="Devries R.P."/>
            <person name="Grigoriev I.V."/>
            <person name="Machida M."/>
            <person name="Baker S.E."/>
            <person name="Andersen M.R."/>
        </authorList>
    </citation>
    <scope>NUCLEOTIDE SEQUENCE [LARGE SCALE GENOMIC DNA]</scope>
    <source>
        <strain evidence="1">IBT 14317</strain>
    </source>
</reference>
<name>A0A5N7CC33_PETAA</name>
<dbReference type="EMBL" id="ML735248">
    <property type="protein sequence ID" value="KAE8391153.1"/>
    <property type="molecule type" value="Genomic_DNA"/>
</dbReference>
<evidence type="ECO:0000313" key="1">
    <source>
        <dbReference type="EMBL" id="KAE8391153.1"/>
    </source>
</evidence>
<dbReference type="Proteomes" id="UP000326877">
    <property type="component" value="Unassembled WGS sequence"/>
</dbReference>
<dbReference type="OrthoDB" id="4684900at2759"/>
<organism evidence="1">
    <name type="scientific">Petromyces alliaceus</name>
    <name type="common">Aspergillus alliaceus</name>
    <dbReference type="NCBI Taxonomy" id="209559"/>
    <lineage>
        <taxon>Eukaryota</taxon>
        <taxon>Fungi</taxon>
        <taxon>Dikarya</taxon>
        <taxon>Ascomycota</taxon>
        <taxon>Pezizomycotina</taxon>
        <taxon>Eurotiomycetes</taxon>
        <taxon>Eurotiomycetidae</taxon>
        <taxon>Eurotiales</taxon>
        <taxon>Aspergillaceae</taxon>
        <taxon>Aspergillus</taxon>
        <taxon>Aspergillus subgen. Circumdati</taxon>
    </lineage>
</organism>
<accession>A0A5N7CC33</accession>